<evidence type="ECO:0000313" key="2">
    <source>
        <dbReference type="EMBL" id="KAI3424216.1"/>
    </source>
</evidence>
<keyword evidence="3" id="KW-1185">Reference proteome</keyword>
<reference evidence="2" key="2">
    <citation type="submission" date="2020-11" db="EMBL/GenBank/DDBJ databases">
        <authorList>
            <person name="Cecchin M."/>
            <person name="Marcolungo L."/>
            <person name="Rossato M."/>
            <person name="Girolomoni L."/>
            <person name="Cosentino E."/>
            <person name="Cuine S."/>
            <person name="Li-Beisson Y."/>
            <person name="Delledonne M."/>
            <person name="Ballottari M."/>
        </authorList>
    </citation>
    <scope>NUCLEOTIDE SEQUENCE</scope>
    <source>
        <strain evidence="2">211/11P</strain>
        <tissue evidence="2">Whole cell</tissue>
    </source>
</reference>
<dbReference type="AlphaFoldDB" id="A0A9D4TFI2"/>
<feature type="compositionally biased region" description="Low complexity" evidence="1">
    <location>
        <begin position="358"/>
        <end position="405"/>
    </location>
</feature>
<evidence type="ECO:0000256" key="1">
    <source>
        <dbReference type="SAM" id="MobiDB-lite"/>
    </source>
</evidence>
<reference evidence="2" key="1">
    <citation type="journal article" date="2019" name="Plant J.">
        <title>Chlorella vulgaris genome assembly and annotation reveals the molecular basis for metabolic acclimation to high light conditions.</title>
        <authorList>
            <person name="Cecchin M."/>
            <person name="Marcolungo L."/>
            <person name="Rossato M."/>
            <person name="Girolomoni L."/>
            <person name="Cosentino E."/>
            <person name="Cuine S."/>
            <person name="Li-Beisson Y."/>
            <person name="Delledonne M."/>
            <person name="Ballottari M."/>
        </authorList>
    </citation>
    <scope>NUCLEOTIDE SEQUENCE</scope>
    <source>
        <strain evidence="2">211/11P</strain>
    </source>
</reference>
<gene>
    <name evidence="2" type="ORF">D9Q98_009572</name>
</gene>
<feature type="region of interest" description="Disordered" evidence="1">
    <location>
        <begin position="334"/>
        <end position="405"/>
    </location>
</feature>
<feature type="compositionally biased region" description="Polar residues" evidence="1">
    <location>
        <begin position="730"/>
        <end position="742"/>
    </location>
</feature>
<feature type="region of interest" description="Disordered" evidence="1">
    <location>
        <begin position="680"/>
        <end position="768"/>
    </location>
</feature>
<accession>A0A9D4TFI2</accession>
<protein>
    <submittedName>
        <fullName evidence="2">Uncharacterized protein</fullName>
    </submittedName>
</protein>
<dbReference type="Proteomes" id="UP001055712">
    <property type="component" value="Unassembled WGS sequence"/>
</dbReference>
<feature type="compositionally biased region" description="Polar residues" evidence="1">
    <location>
        <begin position="334"/>
        <end position="355"/>
    </location>
</feature>
<dbReference type="EMBL" id="SIDB01000013">
    <property type="protein sequence ID" value="KAI3424216.1"/>
    <property type="molecule type" value="Genomic_DNA"/>
</dbReference>
<proteinExistence type="predicted"/>
<feature type="compositionally biased region" description="Low complexity" evidence="1">
    <location>
        <begin position="688"/>
        <end position="698"/>
    </location>
</feature>
<feature type="region of interest" description="Disordered" evidence="1">
    <location>
        <begin position="1"/>
        <end position="35"/>
    </location>
</feature>
<feature type="compositionally biased region" description="Polar residues" evidence="1">
    <location>
        <begin position="699"/>
        <end position="709"/>
    </location>
</feature>
<comment type="caution">
    <text evidence="2">The sequence shown here is derived from an EMBL/GenBank/DDBJ whole genome shotgun (WGS) entry which is preliminary data.</text>
</comment>
<organism evidence="2 3">
    <name type="scientific">Chlorella vulgaris</name>
    <name type="common">Green alga</name>
    <dbReference type="NCBI Taxonomy" id="3077"/>
    <lineage>
        <taxon>Eukaryota</taxon>
        <taxon>Viridiplantae</taxon>
        <taxon>Chlorophyta</taxon>
        <taxon>core chlorophytes</taxon>
        <taxon>Trebouxiophyceae</taxon>
        <taxon>Chlorellales</taxon>
        <taxon>Chlorellaceae</taxon>
        <taxon>Chlorella clade</taxon>
        <taxon>Chlorella</taxon>
    </lineage>
</organism>
<name>A0A9D4TFI2_CHLVU</name>
<sequence length="847" mass="86196">MTQPWHIPSAPPLLGANPPSPPPHRPPVLQQPADAPWQQPSHNCYIFSGGWQPRVGGMLPLLLSPFQQQQQQLVPPQFAQRPVLLAPQLTPPRLPPGMLPAAQLEADGGSSGACRPSKLRRLDTCEPWVGQGSLWNMWQAPPPQPPDPAAVPALSAKAAAASRAAAARVAASSRGVVPTAPTITLPATPTVDLPVAASLSPPLLALPAAPATAHPPSSCIQSSGRAAVPAPFDAAAAAAAAEVAPLAAPASAAEAVPLAAPASAAEAVPLAAPASSAAEAVPLAAPASAADAVPLAAPAALPALHLAHPADGQPQGTGGQPSAAADRFQLQPDSLMTEQQQQSQAILTPQPQARSHQPDQQSQQQEQEQQPQQQPQLQQQQQQQQPQRQDPLPSPQRLSQQQQQQAGAGVEATLAAAAEACYAGGTGVLDVLMLSAYHRHAAGSSQLEQRLPKYQLLLRQPLGRPQPPLQQHTSTACQHQVFVLPVEADVPPPCCPAELRESSDAATAYLAAYLACLSSWPQRRCALFLLRLLASQATHSIQASSLPALAAAQGFPVDDLLAALALLQDAAVLELDGGSSGGCSAVDATRLGPSALWRLLPAGCGSRISEADVAAALQEMNAGAGGEEVQMAVDAAVAGAAEEAAGQQLLGTGLQRPQSMATGAEASCPAAAVACANVEAQPPPPSPAASASSSAAASTVNGDSSSADSTAGRAAGAPVDSVSALAARSQPGSTQLPATSSEGRQRLRKRKRQEAEAGSQAAAAKLPSVPPGAALARLQLAQEHPHMQDLALCTAATGEVPSLTAEELEVVAAAQHGSRIAATQPVEKCGSCSHCLDPSKKKACRAG</sequence>
<evidence type="ECO:0000313" key="3">
    <source>
        <dbReference type="Proteomes" id="UP001055712"/>
    </source>
</evidence>